<gene>
    <name evidence="2" type="ORF">DL546_006591</name>
</gene>
<proteinExistence type="predicted"/>
<name>A0A420YHM5_9PEZI</name>
<accession>A0A420YHM5</accession>
<feature type="region of interest" description="Disordered" evidence="1">
    <location>
        <begin position="196"/>
        <end position="219"/>
    </location>
</feature>
<dbReference type="AlphaFoldDB" id="A0A420YHM5"/>
<keyword evidence="3" id="KW-1185">Reference proteome</keyword>
<reference evidence="2 3" key="1">
    <citation type="submission" date="2018-08" db="EMBL/GenBank/DDBJ databases">
        <title>Draft genome of the lignicolous fungus Coniochaeta pulveracea.</title>
        <authorList>
            <person name="Borstlap C.J."/>
            <person name="De Witt R.N."/>
            <person name="Botha A."/>
            <person name="Volschenk H."/>
        </authorList>
    </citation>
    <scope>NUCLEOTIDE SEQUENCE [LARGE SCALE GENOMIC DNA]</scope>
    <source>
        <strain evidence="2 3">CAB683</strain>
    </source>
</reference>
<protein>
    <submittedName>
        <fullName evidence="2">Uncharacterized protein</fullName>
    </submittedName>
</protein>
<feature type="compositionally biased region" description="Low complexity" evidence="1">
    <location>
        <begin position="196"/>
        <end position="211"/>
    </location>
</feature>
<sequence length="264" mass="29268">MPKQVEDIKGLLFEAIWTVANPQLSQEQKDEVVNFMASRGHTMTWNAIRVLALLFPFRFHFGLLPSLNPTLKFEPSSSHLPSNHVSHIKSRAMAGDGKRVVQRWTEDTHEAILLALIHHINPSQSDWAAIMQTLRAKGHTFTEGALNWQSTIPVILPSHLASSSISPSELSQLSLPFLSRSSSRALNNHFLLSSLQSTTSSPSTSATPTSTIMPDKKPTTWNDDARSCLLQGIHKTLKISSSDWDKVIEYTTDHGYTFSASAAQ</sequence>
<evidence type="ECO:0000313" key="2">
    <source>
        <dbReference type="EMBL" id="RKU47373.1"/>
    </source>
</evidence>
<dbReference type="OrthoDB" id="4777826at2759"/>
<dbReference type="Proteomes" id="UP000275385">
    <property type="component" value="Unassembled WGS sequence"/>
</dbReference>
<comment type="caution">
    <text evidence="2">The sequence shown here is derived from an EMBL/GenBank/DDBJ whole genome shotgun (WGS) entry which is preliminary data.</text>
</comment>
<evidence type="ECO:0000256" key="1">
    <source>
        <dbReference type="SAM" id="MobiDB-lite"/>
    </source>
</evidence>
<organism evidence="2 3">
    <name type="scientific">Coniochaeta pulveracea</name>
    <dbReference type="NCBI Taxonomy" id="177199"/>
    <lineage>
        <taxon>Eukaryota</taxon>
        <taxon>Fungi</taxon>
        <taxon>Dikarya</taxon>
        <taxon>Ascomycota</taxon>
        <taxon>Pezizomycotina</taxon>
        <taxon>Sordariomycetes</taxon>
        <taxon>Sordariomycetidae</taxon>
        <taxon>Coniochaetales</taxon>
        <taxon>Coniochaetaceae</taxon>
        <taxon>Coniochaeta</taxon>
    </lineage>
</organism>
<dbReference type="EMBL" id="QVQW01000009">
    <property type="protein sequence ID" value="RKU47373.1"/>
    <property type="molecule type" value="Genomic_DNA"/>
</dbReference>
<evidence type="ECO:0000313" key="3">
    <source>
        <dbReference type="Proteomes" id="UP000275385"/>
    </source>
</evidence>